<dbReference type="InterPro" id="IPR052895">
    <property type="entry name" value="HetReg/Transcr_Mod"/>
</dbReference>
<evidence type="ECO:0000313" key="2">
    <source>
        <dbReference type="EMBL" id="OCL10431.1"/>
    </source>
</evidence>
<dbReference type="OrthoDB" id="3553147at2759"/>
<dbReference type="PANTHER" id="PTHR24148">
    <property type="entry name" value="ANKYRIN REPEAT DOMAIN-CONTAINING PROTEIN 39 HOMOLOG-RELATED"/>
    <property type="match status" value="1"/>
</dbReference>
<dbReference type="EMBL" id="KV749240">
    <property type="protein sequence ID" value="OCL10431.1"/>
    <property type="molecule type" value="Genomic_DNA"/>
</dbReference>
<evidence type="ECO:0000259" key="1">
    <source>
        <dbReference type="Pfam" id="PF06985"/>
    </source>
</evidence>
<feature type="non-terminal residue" evidence="2">
    <location>
        <position position="125"/>
    </location>
</feature>
<reference evidence="2 3" key="1">
    <citation type="journal article" date="2016" name="Nat. Commun.">
        <title>Ectomycorrhizal ecology is imprinted in the genome of the dominant symbiotic fungus Cenococcum geophilum.</title>
        <authorList>
            <consortium name="DOE Joint Genome Institute"/>
            <person name="Peter M."/>
            <person name="Kohler A."/>
            <person name="Ohm R.A."/>
            <person name="Kuo A."/>
            <person name="Krutzmann J."/>
            <person name="Morin E."/>
            <person name="Arend M."/>
            <person name="Barry K.W."/>
            <person name="Binder M."/>
            <person name="Choi C."/>
            <person name="Clum A."/>
            <person name="Copeland A."/>
            <person name="Grisel N."/>
            <person name="Haridas S."/>
            <person name="Kipfer T."/>
            <person name="LaButti K."/>
            <person name="Lindquist E."/>
            <person name="Lipzen A."/>
            <person name="Maire R."/>
            <person name="Meier B."/>
            <person name="Mihaltcheva S."/>
            <person name="Molinier V."/>
            <person name="Murat C."/>
            <person name="Poggeler S."/>
            <person name="Quandt C.A."/>
            <person name="Sperisen C."/>
            <person name="Tritt A."/>
            <person name="Tisserant E."/>
            <person name="Crous P.W."/>
            <person name="Henrissat B."/>
            <person name="Nehls U."/>
            <person name="Egli S."/>
            <person name="Spatafora J.W."/>
            <person name="Grigoriev I.V."/>
            <person name="Martin F.M."/>
        </authorList>
    </citation>
    <scope>NUCLEOTIDE SEQUENCE [LARGE SCALE GENOMIC DNA]</scope>
    <source>
        <strain evidence="2 3">CBS 207.34</strain>
    </source>
</reference>
<feature type="domain" description="Heterokaryon incompatibility" evidence="1">
    <location>
        <begin position="35"/>
        <end position="117"/>
    </location>
</feature>
<dbReference type="InterPro" id="IPR010730">
    <property type="entry name" value="HET"/>
</dbReference>
<organism evidence="2 3">
    <name type="scientific">Glonium stellatum</name>
    <dbReference type="NCBI Taxonomy" id="574774"/>
    <lineage>
        <taxon>Eukaryota</taxon>
        <taxon>Fungi</taxon>
        <taxon>Dikarya</taxon>
        <taxon>Ascomycota</taxon>
        <taxon>Pezizomycotina</taxon>
        <taxon>Dothideomycetes</taxon>
        <taxon>Pleosporomycetidae</taxon>
        <taxon>Gloniales</taxon>
        <taxon>Gloniaceae</taxon>
        <taxon>Glonium</taxon>
    </lineage>
</organism>
<dbReference type="AlphaFoldDB" id="A0A8E2F4S8"/>
<keyword evidence="3" id="KW-1185">Reference proteome</keyword>
<proteinExistence type="predicted"/>
<feature type="non-terminal residue" evidence="2">
    <location>
        <position position="1"/>
    </location>
</feature>
<name>A0A8E2F4S8_9PEZI</name>
<dbReference type="PANTHER" id="PTHR24148:SF82">
    <property type="entry name" value="HETEROKARYON INCOMPATIBILITY DOMAIN-CONTAINING PROTEIN"/>
    <property type="match status" value="1"/>
</dbReference>
<dbReference type="Pfam" id="PF06985">
    <property type="entry name" value="HET"/>
    <property type="match status" value="1"/>
</dbReference>
<sequence length="125" mass="14372">PGKDDEPIRFRIQRYDLSKSPLYQILSCARDEGEDRQAIFVAKDPATSISVQTVLWKALQHLRQPTEEILLWIHQICIDQSDEIHPYLRDLMLSHIQNSASKVIVWLGEADQYTSTASKLVKKLA</sequence>
<evidence type="ECO:0000313" key="3">
    <source>
        <dbReference type="Proteomes" id="UP000250140"/>
    </source>
</evidence>
<gene>
    <name evidence="2" type="ORF">AOQ84DRAFT_276615</name>
</gene>
<dbReference type="Proteomes" id="UP000250140">
    <property type="component" value="Unassembled WGS sequence"/>
</dbReference>
<protein>
    <recommendedName>
        <fullName evidence="1">Heterokaryon incompatibility domain-containing protein</fullName>
    </recommendedName>
</protein>
<accession>A0A8E2F4S8</accession>